<keyword evidence="4" id="KW-1185">Reference proteome</keyword>
<proteinExistence type="predicted"/>
<sequence length="253" mass="25940">MSESIPTRRAQRDAADGPGVARSGAALADPADREPGHTDWRPAQGIPAATVAAPRRSAPPITGAPVFAPTHFEQPPADAAPARIGWDSGRSSLSATAGEIRPLESAADVLPELEEAQITPRPMWKHPAFLVSAITTLLALIALAVFVVLGLLNPRPAATGLTLDAGDDNVHVSWSGPDVAYQVIVVGGPGGDELDVSQLVTGTEAWIPTGMGFIDDRSCVVVRPAEGNETAKVALDAATVADQGGASACVADD</sequence>
<reference evidence="4" key="1">
    <citation type="submission" date="2019-09" db="EMBL/GenBank/DDBJ databases">
        <title>Mumia zhuanghuii sp. nov. isolated from the intestinal contents of plateau pika (Ochotona curzoniae) in the Qinghai-Tibet plateau of China.</title>
        <authorList>
            <person name="Tian Z."/>
        </authorList>
    </citation>
    <scope>NUCLEOTIDE SEQUENCE [LARGE SCALE GENOMIC DNA]</scope>
    <source>
        <strain evidence="4">L-031</strain>
    </source>
</reference>
<feature type="transmembrane region" description="Helical" evidence="2">
    <location>
        <begin position="128"/>
        <end position="152"/>
    </location>
</feature>
<evidence type="ECO:0000313" key="3">
    <source>
        <dbReference type="EMBL" id="QEW02321.1"/>
    </source>
</evidence>
<keyword evidence="2" id="KW-0812">Transmembrane</keyword>
<accession>A0A5J6L1P0</accession>
<dbReference type="Proteomes" id="UP000325516">
    <property type="component" value="Chromosome"/>
</dbReference>
<dbReference type="AlphaFoldDB" id="A0A5J6L1P0"/>
<keyword evidence="2" id="KW-0472">Membrane</keyword>
<feature type="region of interest" description="Disordered" evidence="1">
    <location>
        <begin position="1"/>
        <end position="88"/>
    </location>
</feature>
<evidence type="ECO:0000313" key="4">
    <source>
        <dbReference type="Proteomes" id="UP000325516"/>
    </source>
</evidence>
<gene>
    <name evidence="3" type="ORF">F6J85_03895</name>
</gene>
<protein>
    <submittedName>
        <fullName evidence="3">Uncharacterized protein</fullName>
    </submittedName>
</protein>
<feature type="compositionally biased region" description="Basic and acidic residues" evidence="1">
    <location>
        <begin position="30"/>
        <end position="40"/>
    </location>
</feature>
<name>A0A5J6L1P0_9MICO</name>
<dbReference type="EMBL" id="CP044232">
    <property type="protein sequence ID" value="QEW02321.1"/>
    <property type="molecule type" value="Genomic_DNA"/>
</dbReference>
<organism evidence="3 4">
    <name type="scientific">Microbacterium lushaniae</name>
    <dbReference type="NCBI Taxonomy" id="2614639"/>
    <lineage>
        <taxon>Bacteria</taxon>
        <taxon>Bacillati</taxon>
        <taxon>Actinomycetota</taxon>
        <taxon>Actinomycetes</taxon>
        <taxon>Micrococcales</taxon>
        <taxon>Microbacteriaceae</taxon>
        <taxon>Microbacterium</taxon>
    </lineage>
</organism>
<dbReference type="RefSeq" id="WP_150923909.1">
    <property type="nucleotide sequence ID" value="NZ_CP044232.1"/>
</dbReference>
<keyword evidence="2" id="KW-1133">Transmembrane helix</keyword>
<evidence type="ECO:0000256" key="1">
    <source>
        <dbReference type="SAM" id="MobiDB-lite"/>
    </source>
</evidence>
<evidence type="ECO:0000256" key="2">
    <source>
        <dbReference type="SAM" id="Phobius"/>
    </source>
</evidence>
<dbReference type="KEGG" id="mlz:F6J85_03895"/>